<evidence type="ECO:0000313" key="4">
    <source>
        <dbReference type="Proteomes" id="UP000018538"/>
    </source>
</evidence>
<feature type="compositionally biased region" description="Polar residues" evidence="1">
    <location>
        <begin position="629"/>
        <end position="675"/>
    </location>
</feature>
<feature type="compositionally biased region" description="Basic and acidic residues" evidence="1">
    <location>
        <begin position="611"/>
        <end position="628"/>
    </location>
</feature>
<evidence type="ECO:0000256" key="1">
    <source>
        <dbReference type="SAM" id="MobiDB-lite"/>
    </source>
</evidence>
<dbReference type="InterPro" id="IPR044885">
    <property type="entry name" value="PRESA_N_sf"/>
</dbReference>
<gene>
    <name evidence="3" type="ORF">YYC_00930</name>
</gene>
<feature type="compositionally biased region" description="Polar residues" evidence="1">
    <location>
        <begin position="99"/>
        <end position="109"/>
    </location>
</feature>
<feature type="compositionally biased region" description="Polar residues" evidence="1">
    <location>
        <begin position="531"/>
        <end position="547"/>
    </location>
</feature>
<name>V7PUM5_PLAYE</name>
<feature type="region of interest" description="Disordered" evidence="1">
    <location>
        <begin position="45"/>
        <end position="150"/>
    </location>
</feature>
<feature type="compositionally biased region" description="Low complexity" evidence="1">
    <location>
        <begin position="476"/>
        <end position="491"/>
    </location>
</feature>
<evidence type="ECO:0000313" key="3">
    <source>
        <dbReference type="EMBL" id="ETB62337.1"/>
    </source>
</evidence>
<proteinExistence type="predicted"/>
<feature type="compositionally biased region" description="Low complexity" evidence="1">
    <location>
        <begin position="400"/>
        <end position="409"/>
    </location>
</feature>
<organism evidence="3 4">
    <name type="scientific">Plasmodium yoelii 17X</name>
    <dbReference type="NCBI Taxonomy" id="1323249"/>
    <lineage>
        <taxon>Eukaryota</taxon>
        <taxon>Sar</taxon>
        <taxon>Alveolata</taxon>
        <taxon>Apicomplexa</taxon>
        <taxon>Aconoidasida</taxon>
        <taxon>Haemosporida</taxon>
        <taxon>Plasmodiidae</taxon>
        <taxon>Plasmodium</taxon>
        <taxon>Plasmodium (Vinckeia)</taxon>
    </lineage>
</organism>
<feature type="compositionally biased region" description="Polar residues" evidence="1">
    <location>
        <begin position="427"/>
        <end position="439"/>
    </location>
</feature>
<protein>
    <recommendedName>
        <fullName evidence="2">Plasmodium RESA N-terminal domain-containing protein</fullName>
    </recommendedName>
</protein>
<dbReference type="EMBL" id="KI635731">
    <property type="protein sequence ID" value="ETB62337.1"/>
    <property type="molecule type" value="Genomic_DNA"/>
</dbReference>
<feature type="compositionally biased region" description="Polar residues" evidence="1">
    <location>
        <begin position="280"/>
        <end position="307"/>
    </location>
</feature>
<dbReference type="Proteomes" id="UP000018538">
    <property type="component" value="Unassembled WGS sequence"/>
</dbReference>
<accession>V7PUM5</accession>
<dbReference type="InterPro" id="IPR019111">
    <property type="entry name" value="PRESA_N"/>
</dbReference>
<keyword evidence="4" id="KW-1185">Reference proteome</keyword>
<reference evidence="3 4" key="1">
    <citation type="submission" date="2013-11" db="EMBL/GenBank/DDBJ databases">
        <title>The Genome Sequence of Plasmodium yoelii 17X.</title>
        <authorList>
            <consortium name="The Broad Institute Genomics Platform"/>
            <consortium name="The Broad Institute Genome Sequencing Center for Infectious Disease"/>
            <person name="Neafsey D."/>
            <person name="Adams J."/>
            <person name="Walker B."/>
            <person name="Young S.K."/>
            <person name="Zeng Q."/>
            <person name="Gargeya S."/>
            <person name="Fitzgerald M."/>
            <person name="Haas B."/>
            <person name="Abouelleil A."/>
            <person name="Alvarado L."/>
            <person name="Chapman S.B."/>
            <person name="Gainer-Dewar J."/>
            <person name="Goldberg J."/>
            <person name="Griggs A."/>
            <person name="Gujja S."/>
            <person name="Hansen M."/>
            <person name="Howarth C."/>
            <person name="Imamovic A."/>
            <person name="Ireland A."/>
            <person name="Larimer J."/>
            <person name="McCowan C."/>
            <person name="Murphy C."/>
            <person name="Pearson M."/>
            <person name="Poon T.W."/>
            <person name="Priest M."/>
            <person name="Roberts A."/>
            <person name="Saif S."/>
            <person name="Shea T."/>
            <person name="Sykes S."/>
            <person name="Wortman J."/>
            <person name="Nusbaum C."/>
            <person name="Birren B."/>
        </authorList>
    </citation>
    <scope>NUCLEOTIDE SEQUENCE [LARGE SCALE GENOMIC DNA]</scope>
    <source>
        <strain evidence="3 4">17X</strain>
    </source>
</reference>
<dbReference type="OrthoDB" id="377798at2759"/>
<dbReference type="AlphaFoldDB" id="V7PUM5"/>
<feature type="compositionally biased region" description="Basic and acidic residues" evidence="1">
    <location>
        <begin position="68"/>
        <end position="92"/>
    </location>
</feature>
<dbReference type="Pfam" id="PF09687">
    <property type="entry name" value="PRESAN"/>
    <property type="match status" value="1"/>
</dbReference>
<feature type="compositionally biased region" description="Polar residues" evidence="1">
    <location>
        <begin position="555"/>
        <end position="565"/>
    </location>
</feature>
<feature type="domain" description="Plasmodium RESA N-terminal" evidence="2">
    <location>
        <begin position="770"/>
        <end position="892"/>
    </location>
</feature>
<feature type="region of interest" description="Disordered" evidence="1">
    <location>
        <begin position="274"/>
        <end position="313"/>
    </location>
</feature>
<feature type="compositionally biased region" description="Polar residues" evidence="1">
    <location>
        <begin position="589"/>
        <end position="604"/>
    </location>
</feature>
<sequence length="908" mass="103593">MDSGKLPIIILPSSGSSVSLIKKNVNDRNVHSNSEFSRIAKEGRNLSEAVGQDEATNVGFTGTEVVDNDEKHETEQINEKHETEQNDEKNDEQNDEQNVEQNVETNVETNDSDSTHAASSEDSSKSESSHTDLDVTKDKENEQTNDSNENGAQYFQESSLSSNQAEYTHDAKLTETTNYEHGYEQGDEHYYVESQYQQESYGQQISNNPDIQYGISVIPSDSVIRSFLHTSLTISPEDDELDNPYREKTQDDVNTIHFTEWVGYMKHAIQEVDQVPRPEQPSTSEIPRPEQPSTSEIPRPEQPSTSEIPRPEQEAEYATINTKLPMGSENHQTNQQSGQGASNYNYNLDIIDESEINMLFGDPKSYGGAKRKTNFGSHHTEKESMNMWNEPTDLFKNKKSSPPKSSNSNVRGNEEMSMGMWDGLRPSSISRTHGMNSRQGMRPDLYYPSSSRNQGMRPDQYPPSSSRQGMIPEQYPPSSSRQQYPPSSSRQGMIPEQYPPSSSRQGMRHDLYSPSSSRQGMRPDQYPPPNSRQSMRPDQYPPSSSRQGMRPDQYPPSSSRNQGMSRNKLIGSLDSLEDYKPEDSMWSGLKSSYQPISRKPSVSNIPGMDAFQREGYSRNEHEMFDRFDSNSMSRDYSSQYPTPTSSKSRNPMNSYNYRDSSRSGSKLNSPTTSLRGNDPYRSDNESASTLSIEEDKPCFRCVNYQSTKENKSVSHQSKSNDDEDLAQQEQLIIQTINKEKPGTVAVRGSREVSDASFSPKKSTDVQIKEMDDHINSKISALDVNTTPEALYDIWTDFIIAETKKFMLTQEYVLQYSIYLQKRNKLNPELRTKAWWKVFYSLVNKFVKHEKEDVSEFKELLKSSTNVSFNFVEFIKNKKEAWRELQSEIKDTWMAALTYKMNKYSYQSD</sequence>
<feature type="region of interest" description="Disordered" evidence="1">
    <location>
        <begin position="366"/>
        <end position="691"/>
    </location>
</feature>
<evidence type="ECO:0000259" key="2">
    <source>
        <dbReference type="Pfam" id="PF09687"/>
    </source>
</evidence>
<dbReference type="Gene3D" id="6.10.280.180">
    <property type="entry name" value="Plasmodium RESA, N-terminal helical domain"/>
    <property type="match status" value="1"/>
</dbReference>
<feature type="compositionally biased region" description="Basic and acidic residues" evidence="1">
    <location>
        <begin position="122"/>
        <end position="142"/>
    </location>
</feature>